<dbReference type="PROSITE" id="PS50109">
    <property type="entry name" value="HIS_KIN"/>
    <property type="match status" value="1"/>
</dbReference>
<dbReference type="EC" id="2.7.13.3" evidence="2"/>
<dbReference type="SUPFAM" id="SSF47384">
    <property type="entry name" value="Homodimeric domain of signal transducing histidine kinase"/>
    <property type="match status" value="1"/>
</dbReference>
<evidence type="ECO:0000259" key="7">
    <source>
        <dbReference type="PROSITE" id="PS50109"/>
    </source>
</evidence>
<dbReference type="InterPro" id="IPR003018">
    <property type="entry name" value="GAF"/>
</dbReference>
<keyword evidence="3" id="KW-0597">Phosphoprotein</keyword>
<dbReference type="Pfam" id="PF01590">
    <property type="entry name" value="GAF"/>
    <property type="match status" value="1"/>
</dbReference>
<dbReference type="CDD" id="cd00130">
    <property type="entry name" value="PAS"/>
    <property type="match status" value="1"/>
</dbReference>
<dbReference type="EMBL" id="BNJK01000001">
    <property type="protein sequence ID" value="GHO90814.1"/>
    <property type="molecule type" value="Genomic_DNA"/>
</dbReference>
<evidence type="ECO:0000256" key="5">
    <source>
        <dbReference type="ARBA" id="ARBA00022777"/>
    </source>
</evidence>
<dbReference type="PANTHER" id="PTHR43711">
    <property type="entry name" value="TWO-COMPONENT HISTIDINE KINASE"/>
    <property type="match status" value="1"/>
</dbReference>
<proteinExistence type="predicted"/>
<sequence length="822" mass="91547">MGILTLDNPGRAASFSSEQQQLARTIAQHATLAIHNAYLSQEAHRERERARRLITRAQSLYTIAMAVNSNKDLPSILEIATQHLARGLNVEQACIALLEADQLSIISSNQHISPESNFSPPLTNLPRSLHAAIQGTPLFVPQQQTQGEEKRWFESLGLHHVMIMPLMAGEHTEAEKRHGNDQHRQHIPATEHAGHIHCVGFAFIDYPKKMRSPSQGHYAFAQDIATQCALAVEKARILAEAEQAVALATERANTLDAVFNAMTEGIIVLDMEGRIAINNNTATHFLGLPPDMRPPTIQLATFLQHQPIHSLRGQRIPPSDFPLARALRGEHVRGEYFVTRRADGTERAVEVNVEPLFDGEARQIGIVGAFRDATEQVRVDQRIRGALDTMLHAAEAVSGLTDTKEISHHVLTMSLKTLNCERGMVLLFDRDTQTFTPLLSLGFTEETKEQWLAEQAIWLAPDEGQYTSFRDQLLGGHVTLINAEQCLEQPNPFQTTMILAAPIIHNHNLQGLMLLDRSARLRKEKQPGGTRLLVNPAFNIWDMAVAEGIAQFAGLAIEQARWQQEVEIARMNAETMRRSNALKDEFLAITAHEFRTPLTVILAHSQMMGRILSRTEQIDPIVREKFHESITSIDVQTHQLTNIVNTFLEVTHLNRGQIALKLEAINLEDIVKQAVATHAATSSLHQISYAIEPYEHPYLVMGDKARLLQIFANLLQNAIKYSSHGGPINVILTQYTPSEDKPMIEVRVKDTGIGIPPDAQGRLFERFYRAPNTEGSNVRGVGLGLYVVAEFLRLHGGTIRVESTGIPGEGSCFIFTLPLIKQ</sequence>
<protein>
    <recommendedName>
        <fullName evidence="2">histidine kinase</fullName>
        <ecNumber evidence="2">2.7.13.3</ecNumber>
    </recommendedName>
</protein>
<dbReference type="InterPro" id="IPR035965">
    <property type="entry name" value="PAS-like_dom_sf"/>
</dbReference>
<evidence type="ECO:0000256" key="6">
    <source>
        <dbReference type="ARBA" id="ARBA00023012"/>
    </source>
</evidence>
<feature type="domain" description="PAC" evidence="9">
    <location>
        <begin position="332"/>
        <end position="385"/>
    </location>
</feature>
<dbReference type="AlphaFoldDB" id="A0A8J3IGJ1"/>
<keyword evidence="6" id="KW-0902">Two-component regulatory system</keyword>
<dbReference type="NCBIfam" id="TIGR00229">
    <property type="entry name" value="sensory_box"/>
    <property type="match status" value="1"/>
</dbReference>
<dbReference type="InterPro" id="IPR000700">
    <property type="entry name" value="PAS-assoc_C"/>
</dbReference>
<dbReference type="InterPro" id="IPR029016">
    <property type="entry name" value="GAF-like_dom_sf"/>
</dbReference>
<dbReference type="CDD" id="cd00082">
    <property type="entry name" value="HisKA"/>
    <property type="match status" value="1"/>
</dbReference>
<dbReference type="PRINTS" id="PR00344">
    <property type="entry name" value="BCTRLSENSOR"/>
</dbReference>
<reference evidence="10" key="1">
    <citation type="submission" date="2020-10" db="EMBL/GenBank/DDBJ databases">
        <title>Taxonomic study of unclassified bacteria belonging to the class Ktedonobacteria.</title>
        <authorList>
            <person name="Yabe S."/>
            <person name="Wang C.M."/>
            <person name="Zheng Y."/>
            <person name="Sakai Y."/>
            <person name="Cavaletti L."/>
            <person name="Monciardini P."/>
            <person name="Donadio S."/>
        </authorList>
    </citation>
    <scope>NUCLEOTIDE SEQUENCE</scope>
    <source>
        <strain evidence="10">ID150040</strain>
    </source>
</reference>
<dbReference type="InterPro" id="IPR003594">
    <property type="entry name" value="HATPase_dom"/>
</dbReference>
<comment type="catalytic activity">
    <reaction evidence="1">
        <text>ATP + protein L-histidine = ADP + protein N-phospho-L-histidine.</text>
        <dbReference type="EC" id="2.7.13.3"/>
    </reaction>
</comment>
<dbReference type="PROSITE" id="PS50113">
    <property type="entry name" value="PAC"/>
    <property type="match status" value="1"/>
</dbReference>
<dbReference type="SUPFAM" id="SSF55785">
    <property type="entry name" value="PYP-like sensor domain (PAS domain)"/>
    <property type="match status" value="1"/>
</dbReference>
<feature type="domain" description="PAS" evidence="8">
    <location>
        <begin position="251"/>
        <end position="291"/>
    </location>
</feature>
<accession>A0A8J3IGJ1</accession>
<dbReference type="PANTHER" id="PTHR43711:SF1">
    <property type="entry name" value="HISTIDINE KINASE 1"/>
    <property type="match status" value="1"/>
</dbReference>
<evidence type="ECO:0000259" key="8">
    <source>
        <dbReference type="PROSITE" id="PS50112"/>
    </source>
</evidence>
<dbReference type="SMART" id="SM00065">
    <property type="entry name" value="GAF"/>
    <property type="match status" value="2"/>
</dbReference>
<dbReference type="Gene3D" id="3.30.565.10">
    <property type="entry name" value="Histidine kinase-like ATPase, C-terminal domain"/>
    <property type="match status" value="1"/>
</dbReference>
<dbReference type="SUPFAM" id="SSF55781">
    <property type="entry name" value="GAF domain-like"/>
    <property type="match status" value="3"/>
</dbReference>
<name>A0A8J3IGJ1_9CHLR</name>
<organism evidence="10 11">
    <name type="scientific">Reticulibacter mediterranei</name>
    <dbReference type="NCBI Taxonomy" id="2778369"/>
    <lineage>
        <taxon>Bacteria</taxon>
        <taxon>Bacillati</taxon>
        <taxon>Chloroflexota</taxon>
        <taxon>Ktedonobacteria</taxon>
        <taxon>Ktedonobacterales</taxon>
        <taxon>Reticulibacteraceae</taxon>
        <taxon>Reticulibacter</taxon>
    </lineage>
</organism>
<dbReference type="InterPro" id="IPR000014">
    <property type="entry name" value="PAS"/>
</dbReference>
<dbReference type="Proteomes" id="UP000597444">
    <property type="component" value="Unassembled WGS sequence"/>
</dbReference>
<dbReference type="InterPro" id="IPR036890">
    <property type="entry name" value="HATPase_C_sf"/>
</dbReference>
<dbReference type="FunFam" id="3.30.565.10:FF:000006">
    <property type="entry name" value="Sensor histidine kinase WalK"/>
    <property type="match status" value="1"/>
</dbReference>
<dbReference type="Gene3D" id="1.10.287.130">
    <property type="match status" value="1"/>
</dbReference>
<keyword evidence="11" id="KW-1185">Reference proteome</keyword>
<dbReference type="Gene3D" id="3.30.450.40">
    <property type="match status" value="3"/>
</dbReference>
<dbReference type="CDD" id="cd00075">
    <property type="entry name" value="HATPase"/>
    <property type="match status" value="1"/>
</dbReference>
<evidence type="ECO:0000256" key="2">
    <source>
        <dbReference type="ARBA" id="ARBA00012438"/>
    </source>
</evidence>
<dbReference type="SUPFAM" id="SSF55874">
    <property type="entry name" value="ATPase domain of HSP90 chaperone/DNA topoisomerase II/histidine kinase"/>
    <property type="match status" value="1"/>
</dbReference>
<dbReference type="InterPro" id="IPR004358">
    <property type="entry name" value="Sig_transdc_His_kin-like_C"/>
</dbReference>
<evidence type="ECO:0000256" key="3">
    <source>
        <dbReference type="ARBA" id="ARBA00022553"/>
    </source>
</evidence>
<dbReference type="Pfam" id="PF02518">
    <property type="entry name" value="HATPase_c"/>
    <property type="match status" value="1"/>
</dbReference>
<dbReference type="Pfam" id="PF12860">
    <property type="entry name" value="PAS_7"/>
    <property type="match status" value="1"/>
</dbReference>
<evidence type="ECO:0000313" key="10">
    <source>
        <dbReference type="EMBL" id="GHO90814.1"/>
    </source>
</evidence>
<keyword evidence="5" id="KW-0418">Kinase</keyword>
<evidence type="ECO:0000259" key="9">
    <source>
        <dbReference type="PROSITE" id="PS50113"/>
    </source>
</evidence>
<keyword evidence="4" id="KW-0808">Transferase</keyword>
<dbReference type="InterPro" id="IPR003661">
    <property type="entry name" value="HisK_dim/P_dom"/>
</dbReference>
<comment type="caution">
    <text evidence="10">The sequence shown here is derived from an EMBL/GenBank/DDBJ whole genome shotgun (WGS) entry which is preliminary data.</text>
</comment>
<dbReference type="InterPro" id="IPR005467">
    <property type="entry name" value="His_kinase_dom"/>
</dbReference>
<dbReference type="GO" id="GO:0000155">
    <property type="term" value="F:phosphorelay sensor kinase activity"/>
    <property type="evidence" value="ECO:0007669"/>
    <property type="project" value="InterPro"/>
</dbReference>
<dbReference type="SMART" id="SM00387">
    <property type="entry name" value="HATPase_c"/>
    <property type="match status" value="1"/>
</dbReference>
<dbReference type="InterPro" id="IPR050736">
    <property type="entry name" value="Sensor_HK_Regulatory"/>
</dbReference>
<evidence type="ECO:0000256" key="4">
    <source>
        <dbReference type="ARBA" id="ARBA00022679"/>
    </source>
</evidence>
<dbReference type="InterPro" id="IPR036097">
    <property type="entry name" value="HisK_dim/P_sf"/>
</dbReference>
<evidence type="ECO:0000313" key="11">
    <source>
        <dbReference type="Proteomes" id="UP000597444"/>
    </source>
</evidence>
<feature type="domain" description="Histidine kinase" evidence="7">
    <location>
        <begin position="589"/>
        <end position="821"/>
    </location>
</feature>
<dbReference type="SMART" id="SM00388">
    <property type="entry name" value="HisKA"/>
    <property type="match status" value="1"/>
</dbReference>
<evidence type="ECO:0000256" key="1">
    <source>
        <dbReference type="ARBA" id="ARBA00000085"/>
    </source>
</evidence>
<gene>
    <name evidence="10" type="ORF">KSF_008620</name>
</gene>
<dbReference type="Gene3D" id="3.30.450.20">
    <property type="entry name" value="PAS domain"/>
    <property type="match status" value="1"/>
</dbReference>
<dbReference type="Pfam" id="PF00512">
    <property type="entry name" value="HisKA"/>
    <property type="match status" value="1"/>
</dbReference>
<dbReference type="PROSITE" id="PS50112">
    <property type="entry name" value="PAS"/>
    <property type="match status" value="1"/>
</dbReference>